<organism evidence="2 3">
    <name type="scientific">Carya illinoinensis</name>
    <name type="common">Pecan</name>
    <dbReference type="NCBI Taxonomy" id="32201"/>
    <lineage>
        <taxon>Eukaryota</taxon>
        <taxon>Viridiplantae</taxon>
        <taxon>Streptophyta</taxon>
        <taxon>Embryophyta</taxon>
        <taxon>Tracheophyta</taxon>
        <taxon>Spermatophyta</taxon>
        <taxon>Magnoliopsida</taxon>
        <taxon>eudicotyledons</taxon>
        <taxon>Gunneridae</taxon>
        <taxon>Pentapetalae</taxon>
        <taxon>rosids</taxon>
        <taxon>fabids</taxon>
        <taxon>Fagales</taxon>
        <taxon>Juglandaceae</taxon>
        <taxon>Carya</taxon>
    </lineage>
</organism>
<dbReference type="AlphaFoldDB" id="A0A8T1NTM2"/>
<accession>A0A8T1NTM2</accession>
<keyword evidence="3" id="KW-1185">Reference proteome</keyword>
<sequence>MEVMNHESDPSSTVLRGNSLISAEGQDHGN</sequence>
<dbReference type="EMBL" id="CM031819">
    <property type="protein sequence ID" value="KAG6635506.1"/>
    <property type="molecule type" value="Genomic_DNA"/>
</dbReference>
<comment type="caution">
    <text evidence="2">The sequence shown here is derived from an EMBL/GenBank/DDBJ whole genome shotgun (WGS) entry which is preliminary data.</text>
</comment>
<proteinExistence type="predicted"/>
<evidence type="ECO:0000313" key="3">
    <source>
        <dbReference type="Proteomes" id="UP000811609"/>
    </source>
</evidence>
<protein>
    <submittedName>
        <fullName evidence="2">Uncharacterized protein</fullName>
    </submittedName>
</protein>
<evidence type="ECO:0000313" key="2">
    <source>
        <dbReference type="EMBL" id="KAG6635506.1"/>
    </source>
</evidence>
<reference evidence="2" key="1">
    <citation type="submission" date="2020-12" db="EMBL/GenBank/DDBJ databases">
        <title>WGS assembly of Carya illinoinensis cv. Pawnee.</title>
        <authorList>
            <person name="Platts A."/>
            <person name="Shu S."/>
            <person name="Wright S."/>
            <person name="Barry K."/>
            <person name="Edger P."/>
            <person name="Pires J.C."/>
            <person name="Schmutz J."/>
        </authorList>
    </citation>
    <scope>NUCLEOTIDE SEQUENCE</scope>
    <source>
        <tissue evidence="2">Leaf</tissue>
    </source>
</reference>
<feature type="region of interest" description="Disordered" evidence="1">
    <location>
        <begin position="1"/>
        <end position="30"/>
    </location>
</feature>
<name>A0A8T1NTM2_CARIL</name>
<feature type="compositionally biased region" description="Polar residues" evidence="1">
    <location>
        <begin position="10"/>
        <end position="21"/>
    </location>
</feature>
<gene>
    <name evidence="2" type="ORF">CIPAW_11G047800</name>
</gene>
<evidence type="ECO:0000256" key="1">
    <source>
        <dbReference type="SAM" id="MobiDB-lite"/>
    </source>
</evidence>
<dbReference type="Proteomes" id="UP000811609">
    <property type="component" value="Chromosome 11"/>
</dbReference>